<evidence type="ECO:0000313" key="2">
    <source>
        <dbReference type="EMBL" id="AZC00478.1"/>
    </source>
</evidence>
<gene>
    <name evidence="2" type="ORF">DKE52_008325</name>
</gene>
<evidence type="ECO:0000256" key="1">
    <source>
        <dbReference type="SAM" id="SignalP"/>
    </source>
</evidence>
<dbReference type="AlphaFoldDB" id="A0A3G6YKI9"/>
<evidence type="ECO:0000313" key="3">
    <source>
        <dbReference type="Proteomes" id="UP000254410"/>
    </source>
</evidence>
<protein>
    <recommendedName>
        <fullName evidence="4">Lipoprotein</fullName>
    </recommendedName>
</protein>
<accession>A0A3G6YKI9</accession>
<name>A0A3G6YKI9_ACIPI</name>
<dbReference type="EMBL" id="CP033540">
    <property type="protein sequence ID" value="AZC00478.1"/>
    <property type="molecule type" value="Genomic_DNA"/>
</dbReference>
<reference evidence="2 3" key="1">
    <citation type="submission" date="2018-11" db="EMBL/GenBank/DDBJ databases">
        <authorList>
            <person name="Kuo S.-C."/>
            <person name="Chen F.-J."/>
            <person name="Liao Y.-C."/>
        </authorList>
    </citation>
    <scope>NUCLEOTIDE SEQUENCE [LARGE SCALE GENOMIC DNA]</scope>
    <source>
        <strain evidence="2 3">2014S06-099</strain>
    </source>
</reference>
<keyword evidence="1" id="KW-0732">Signal</keyword>
<dbReference type="RefSeq" id="WP_347750578.1">
    <property type="nucleotide sequence ID" value="NZ_JBDQQL010000007.1"/>
</dbReference>
<sequence>MFKLASFILINFFFSFSTAAIAACAMFVPCCPDGTPVGPSGLCSSCQMKKTCGSSPPQQSSAGNCVRQTQVGSTNIWEYKNFCDRSVAATITRTCIASDAQTAGTKRSIVIVVPPNSTHQFDRRQFQNFCESIAGNTNSEGVSSQYFTN</sequence>
<feature type="chain" id="PRO_5018632957" description="Lipoprotein" evidence="1">
    <location>
        <begin position="23"/>
        <end position="149"/>
    </location>
</feature>
<evidence type="ECO:0008006" key="4">
    <source>
        <dbReference type="Google" id="ProtNLM"/>
    </source>
</evidence>
<feature type="signal peptide" evidence="1">
    <location>
        <begin position="1"/>
        <end position="22"/>
    </location>
</feature>
<reference evidence="2 3" key="2">
    <citation type="submission" date="2018-12" db="EMBL/GenBank/DDBJ databases">
        <title>Molecular Epidemiology of Emerging Carbapenem-Resistance in Acinetobacter nosocomialis and Acinetobacter pittii in Taiwan, 2010-2014.</title>
        <authorList>
            <person name="Huang W.-C."/>
            <person name="Wang H.-Y."/>
            <person name="Lai J.-F."/>
            <person name="Lauderdale T.-L."/>
            <person name="Sytwu H.-K."/>
        </authorList>
    </citation>
    <scope>NUCLEOTIDE SEQUENCE [LARGE SCALE GENOMIC DNA]</scope>
    <source>
        <strain evidence="2 3">2014S06-099</strain>
    </source>
</reference>
<dbReference type="PROSITE" id="PS51257">
    <property type="entry name" value="PROKAR_LIPOPROTEIN"/>
    <property type="match status" value="1"/>
</dbReference>
<proteinExistence type="predicted"/>
<organism evidence="2 3">
    <name type="scientific">Acinetobacter pittii</name>
    <name type="common">Acinetobacter genomosp. 3</name>
    <dbReference type="NCBI Taxonomy" id="48296"/>
    <lineage>
        <taxon>Bacteria</taxon>
        <taxon>Pseudomonadati</taxon>
        <taxon>Pseudomonadota</taxon>
        <taxon>Gammaproteobacteria</taxon>
        <taxon>Moraxellales</taxon>
        <taxon>Moraxellaceae</taxon>
        <taxon>Acinetobacter</taxon>
        <taxon>Acinetobacter calcoaceticus/baumannii complex</taxon>
    </lineage>
</organism>
<dbReference type="Proteomes" id="UP000254410">
    <property type="component" value="Chromosome"/>
</dbReference>